<proteinExistence type="predicted"/>
<sequence>ASKLLVASDAPPVRATQEIRPVAIITSASDKIILDFGQNFVSVVRINKVPAQSSITLTHAEVLENSELGMRPVRGAKCRDVVITSDSEILNRSPKFTYHGFRFVQIDGWPAEQHVALDN</sequence>
<gene>
    <name evidence="2" type="ORF">GO594_30925</name>
</gene>
<evidence type="ECO:0000313" key="2">
    <source>
        <dbReference type="EMBL" id="MWK60394.1"/>
    </source>
</evidence>
<protein>
    <submittedName>
        <fullName evidence="2">Family 78 glycoside hydrolase catalytic domain</fullName>
    </submittedName>
</protein>
<comment type="caution">
    <text evidence="2">The sequence shown here is derived from an EMBL/GenBank/DDBJ whole genome shotgun (WGS) entry which is preliminary data.</text>
</comment>
<evidence type="ECO:0000259" key="1">
    <source>
        <dbReference type="Pfam" id="PF05592"/>
    </source>
</evidence>
<dbReference type="EMBL" id="WTFN01000372">
    <property type="protein sequence ID" value="MWK60394.1"/>
    <property type="molecule type" value="Genomic_DNA"/>
</dbReference>
<dbReference type="PANTHER" id="PTHR33307:SF6">
    <property type="entry name" value="ALPHA-RHAMNOSIDASE (EUROFUNG)-RELATED"/>
    <property type="match status" value="1"/>
</dbReference>
<dbReference type="GO" id="GO:0016787">
    <property type="term" value="F:hydrolase activity"/>
    <property type="evidence" value="ECO:0007669"/>
    <property type="project" value="UniProtKB-KW"/>
</dbReference>
<dbReference type="PANTHER" id="PTHR33307">
    <property type="entry name" value="ALPHA-RHAMNOSIDASE (EUROFUNG)"/>
    <property type="match status" value="1"/>
</dbReference>
<dbReference type="AlphaFoldDB" id="A0A7X3KXZ9"/>
<accession>A0A7X3KXZ9</accession>
<dbReference type="InterPro" id="IPR008902">
    <property type="entry name" value="Rhamnosid_concanavalin"/>
</dbReference>
<evidence type="ECO:0000313" key="3">
    <source>
        <dbReference type="Proteomes" id="UP000461288"/>
    </source>
</evidence>
<feature type="domain" description="Alpha-L-rhamnosidase concanavalin-like" evidence="1">
    <location>
        <begin position="28"/>
        <end position="112"/>
    </location>
</feature>
<keyword evidence="2" id="KW-0378">Hydrolase</keyword>
<dbReference type="Proteomes" id="UP000461288">
    <property type="component" value="Unassembled WGS sequence"/>
</dbReference>
<organism evidence="2 3">
    <name type="scientific">Metapseudomonas otitidis</name>
    <dbReference type="NCBI Taxonomy" id="319939"/>
    <lineage>
        <taxon>Bacteria</taxon>
        <taxon>Pseudomonadati</taxon>
        <taxon>Pseudomonadota</taxon>
        <taxon>Gammaproteobacteria</taxon>
        <taxon>Pseudomonadales</taxon>
        <taxon>Pseudomonadaceae</taxon>
        <taxon>Metapseudomonas</taxon>
    </lineage>
</organism>
<reference evidence="2 3" key="1">
    <citation type="submission" date="2019-12" db="EMBL/GenBank/DDBJ databases">
        <title>Draft genome sequence of Pseudomonas otitidis recovered from a chicken carcass.</title>
        <authorList>
            <person name="Vieira T.R."/>
            <person name="Oliviera E.F.C."/>
            <person name="Silva N.M.V."/>
            <person name="Sambrano G.E."/>
            <person name="Cibulski S.P."/>
            <person name="Cardoso M.R.I."/>
        </authorList>
    </citation>
    <scope>NUCLEOTIDE SEQUENCE [LARGE SCALE GENOMIC DNA]</scope>
    <source>
        <strain evidence="2 3">25_K</strain>
    </source>
</reference>
<dbReference type="InterPro" id="IPR016007">
    <property type="entry name" value="Alpha_rhamnosid"/>
</dbReference>
<dbReference type="Gene3D" id="2.60.120.260">
    <property type="entry name" value="Galactose-binding domain-like"/>
    <property type="match status" value="1"/>
</dbReference>
<dbReference type="Pfam" id="PF05592">
    <property type="entry name" value="Bac_rhamnosid"/>
    <property type="match status" value="1"/>
</dbReference>
<feature type="non-terminal residue" evidence="2">
    <location>
        <position position="1"/>
    </location>
</feature>
<name>A0A7X3KXZ9_9GAMM</name>
<feature type="non-terminal residue" evidence="2">
    <location>
        <position position="119"/>
    </location>
</feature>